<accession>A0A448YYC4</accession>
<sequence>MSSMQTHFLGTNEDIPSVLKDSAPNESRTFRGTSRGYRLEPNISTNHSRYHHPSHHRCGSTRKQLRADRRGRSTAIAFLSWIMGNVTVRSVRIFPTQGEKDEPCTAGHVAQKIRVPYAQGYAEVHHGDHANGEPNRFGAPKIGSRQCHWGTQELYPHHQWCHQAQAFGSDHAVQMLCRNRVSRIGVEGREGVGVVRPSLFGIHIFSRSGVEVDPDDQHFECHRGRIDKDILFADGFRCSCSGIGMPRF</sequence>
<keyword evidence="3" id="KW-1185">Reference proteome</keyword>
<evidence type="ECO:0000256" key="1">
    <source>
        <dbReference type="SAM" id="MobiDB-lite"/>
    </source>
</evidence>
<feature type="region of interest" description="Disordered" evidence="1">
    <location>
        <begin position="1"/>
        <end position="63"/>
    </location>
</feature>
<proteinExistence type="predicted"/>
<feature type="compositionally biased region" description="Basic residues" evidence="1">
    <location>
        <begin position="48"/>
        <end position="63"/>
    </location>
</feature>
<name>A0A448YYC4_9STRA</name>
<evidence type="ECO:0000313" key="2">
    <source>
        <dbReference type="EMBL" id="VEU34750.1"/>
    </source>
</evidence>
<evidence type="ECO:0000313" key="3">
    <source>
        <dbReference type="Proteomes" id="UP000291116"/>
    </source>
</evidence>
<organism evidence="2 3">
    <name type="scientific">Pseudo-nitzschia multistriata</name>
    <dbReference type="NCBI Taxonomy" id="183589"/>
    <lineage>
        <taxon>Eukaryota</taxon>
        <taxon>Sar</taxon>
        <taxon>Stramenopiles</taxon>
        <taxon>Ochrophyta</taxon>
        <taxon>Bacillariophyta</taxon>
        <taxon>Bacillariophyceae</taxon>
        <taxon>Bacillariophycidae</taxon>
        <taxon>Bacillariales</taxon>
        <taxon>Bacillariaceae</taxon>
        <taxon>Pseudo-nitzschia</taxon>
    </lineage>
</organism>
<reference evidence="2 3" key="1">
    <citation type="submission" date="2019-01" db="EMBL/GenBank/DDBJ databases">
        <authorList>
            <person name="Ferrante I. M."/>
        </authorList>
    </citation>
    <scope>NUCLEOTIDE SEQUENCE [LARGE SCALE GENOMIC DNA]</scope>
    <source>
        <strain evidence="2 3">B856</strain>
    </source>
</reference>
<dbReference type="EMBL" id="CAACVS010000037">
    <property type="protein sequence ID" value="VEU34750.1"/>
    <property type="molecule type" value="Genomic_DNA"/>
</dbReference>
<gene>
    <name evidence="2" type="ORF">PSNMU_V1.4_AUG-EV-PASAV3_0014790</name>
</gene>
<dbReference type="Proteomes" id="UP000291116">
    <property type="component" value="Unassembled WGS sequence"/>
</dbReference>
<dbReference type="AlphaFoldDB" id="A0A448YYC4"/>
<protein>
    <submittedName>
        <fullName evidence="2">Uncharacterized protein</fullName>
    </submittedName>
</protein>